<keyword evidence="2" id="KW-1185">Reference proteome</keyword>
<proteinExistence type="predicted"/>
<organism evidence="1 2">
    <name type="scientific">Auriscalpium vulgare</name>
    <dbReference type="NCBI Taxonomy" id="40419"/>
    <lineage>
        <taxon>Eukaryota</taxon>
        <taxon>Fungi</taxon>
        <taxon>Dikarya</taxon>
        <taxon>Basidiomycota</taxon>
        <taxon>Agaricomycotina</taxon>
        <taxon>Agaricomycetes</taxon>
        <taxon>Russulales</taxon>
        <taxon>Auriscalpiaceae</taxon>
        <taxon>Auriscalpium</taxon>
    </lineage>
</organism>
<evidence type="ECO:0000313" key="2">
    <source>
        <dbReference type="Proteomes" id="UP000814033"/>
    </source>
</evidence>
<reference evidence="1" key="2">
    <citation type="journal article" date="2022" name="New Phytol.">
        <title>Evolutionary transition to the ectomycorrhizal habit in the genomes of a hyperdiverse lineage of mushroom-forming fungi.</title>
        <authorList>
            <person name="Looney B."/>
            <person name="Miyauchi S."/>
            <person name="Morin E."/>
            <person name="Drula E."/>
            <person name="Courty P.E."/>
            <person name="Kohler A."/>
            <person name="Kuo A."/>
            <person name="LaButti K."/>
            <person name="Pangilinan J."/>
            <person name="Lipzen A."/>
            <person name="Riley R."/>
            <person name="Andreopoulos W."/>
            <person name="He G."/>
            <person name="Johnson J."/>
            <person name="Nolan M."/>
            <person name="Tritt A."/>
            <person name="Barry K.W."/>
            <person name="Grigoriev I.V."/>
            <person name="Nagy L.G."/>
            <person name="Hibbett D."/>
            <person name="Henrissat B."/>
            <person name="Matheny P.B."/>
            <person name="Labbe J."/>
            <person name="Martin F.M."/>
        </authorList>
    </citation>
    <scope>NUCLEOTIDE SEQUENCE</scope>
    <source>
        <strain evidence="1">FP105234-sp</strain>
    </source>
</reference>
<dbReference type="Proteomes" id="UP000814033">
    <property type="component" value="Unassembled WGS sequence"/>
</dbReference>
<sequence length="161" mass="18189">MLHKNYCGYVAMACHCQVRTCLPVADRLYPRHHRYSSTDFFYYRATGILFAPRLRLRLFRDTHAPINLAAHLLWLSQSHECTAHASARGTGERSALLSSSGQPSHAGRGPWARANRQTPSLPFNHHRDEIARPRISWTSSLPMVACTSYHDAFIVQKSSAS</sequence>
<evidence type="ECO:0000313" key="1">
    <source>
        <dbReference type="EMBL" id="KAI0051303.1"/>
    </source>
</evidence>
<reference evidence="1" key="1">
    <citation type="submission" date="2021-02" db="EMBL/GenBank/DDBJ databases">
        <authorList>
            <consortium name="DOE Joint Genome Institute"/>
            <person name="Ahrendt S."/>
            <person name="Looney B.P."/>
            <person name="Miyauchi S."/>
            <person name="Morin E."/>
            <person name="Drula E."/>
            <person name="Courty P.E."/>
            <person name="Chicoki N."/>
            <person name="Fauchery L."/>
            <person name="Kohler A."/>
            <person name="Kuo A."/>
            <person name="Labutti K."/>
            <person name="Pangilinan J."/>
            <person name="Lipzen A."/>
            <person name="Riley R."/>
            <person name="Andreopoulos W."/>
            <person name="He G."/>
            <person name="Johnson J."/>
            <person name="Barry K.W."/>
            <person name="Grigoriev I.V."/>
            <person name="Nagy L."/>
            <person name="Hibbett D."/>
            <person name="Henrissat B."/>
            <person name="Matheny P.B."/>
            <person name="Labbe J."/>
            <person name="Martin F."/>
        </authorList>
    </citation>
    <scope>NUCLEOTIDE SEQUENCE</scope>
    <source>
        <strain evidence="1">FP105234-sp</strain>
    </source>
</reference>
<comment type="caution">
    <text evidence="1">The sequence shown here is derived from an EMBL/GenBank/DDBJ whole genome shotgun (WGS) entry which is preliminary data.</text>
</comment>
<accession>A0ACB8S5C9</accession>
<dbReference type="EMBL" id="MU275853">
    <property type="protein sequence ID" value="KAI0051303.1"/>
    <property type="molecule type" value="Genomic_DNA"/>
</dbReference>
<gene>
    <name evidence="1" type="ORF">FA95DRAFT_313887</name>
</gene>
<name>A0ACB8S5C9_9AGAM</name>
<protein>
    <submittedName>
        <fullName evidence="1">Uncharacterized protein</fullName>
    </submittedName>
</protein>